<comment type="caution">
    <text evidence="1">The sequence shown here is derived from an EMBL/GenBank/DDBJ whole genome shotgun (WGS) entry which is preliminary data.</text>
</comment>
<name>A0A8K0K486_LADFU</name>
<dbReference type="Proteomes" id="UP000792457">
    <property type="component" value="Unassembled WGS sequence"/>
</dbReference>
<reference evidence="1" key="1">
    <citation type="submission" date="2013-04" db="EMBL/GenBank/DDBJ databases">
        <authorList>
            <person name="Qu J."/>
            <person name="Murali S.C."/>
            <person name="Bandaranaike D."/>
            <person name="Bellair M."/>
            <person name="Blankenburg K."/>
            <person name="Chao H."/>
            <person name="Dinh H."/>
            <person name="Doddapaneni H."/>
            <person name="Downs B."/>
            <person name="Dugan-Rocha S."/>
            <person name="Elkadiri S."/>
            <person name="Gnanaolivu R.D."/>
            <person name="Hernandez B."/>
            <person name="Javaid M."/>
            <person name="Jayaseelan J.C."/>
            <person name="Lee S."/>
            <person name="Li M."/>
            <person name="Ming W."/>
            <person name="Munidasa M."/>
            <person name="Muniz J."/>
            <person name="Nguyen L."/>
            <person name="Ongeri F."/>
            <person name="Osuji N."/>
            <person name="Pu L.-L."/>
            <person name="Puazo M."/>
            <person name="Qu C."/>
            <person name="Quiroz J."/>
            <person name="Raj R."/>
            <person name="Weissenberger G."/>
            <person name="Xin Y."/>
            <person name="Zou X."/>
            <person name="Han Y."/>
            <person name="Richards S."/>
            <person name="Worley K."/>
            <person name="Muzny D."/>
            <person name="Gibbs R."/>
        </authorList>
    </citation>
    <scope>NUCLEOTIDE SEQUENCE</scope>
    <source>
        <strain evidence="1">Sampled in the wild</strain>
    </source>
</reference>
<accession>A0A8K0K486</accession>
<evidence type="ECO:0000313" key="1">
    <source>
        <dbReference type="EMBL" id="KAG8228054.1"/>
    </source>
</evidence>
<dbReference type="OrthoDB" id="8049952at2759"/>
<dbReference type="EMBL" id="KZ308357">
    <property type="protein sequence ID" value="KAG8228054.1"/>
    <property type="molecule type" value="Genomic_DNA"/>
</dbReference>
<proteinExistence type="predicted"/>
<dbReference type="AlphaFoldDB" id="A0A8K0K486"/>
<sequence>MDNLAVARGSTIIRDPSLCIASCRGADCNSDNYLVRVKYRQHVAIYRSTGKEKAPRRYYVSRLKEKTTTQQYESELEKKLKTKQLPCPSEKTELLLNSSAYQIALQCDSWPYVDPSRIQLIQTPRTEDRDMYLSLMKEKDLQHIKMQMLSKMVKGKIPEKLK</sequence>
<gene>
    <name evidence="1" type="ORF">J437_LFUL007224</name>
</gene>
<protein>
    <submittedName>
        <fullName evidence="1">Uncharacterized protein</fullName>
    </submittedName>
</protein>
<keyword evidence="2" id="KW-1185">Reference proteome</keyword>
<reference evidence="1" key="2">
    <citation type="submission" date="2017-10" db="EMBL/GenBank/DDBJ databases">
        <title>Ladona fulva Genome sequencing and assembly.</title>
        <authorList>
            <person name="Murali S."/>
            <person name="Richards S."/>
            <person name="Bandaranaike D."/>
            <person name="Bellair M."/>
            <person name="Blankenburg K."/>
            <person name="Chao H."/>
            <person name="Dinh H."/>
            <person name="Doddapaneni H."/>
            <person name="Dugan-Rocha S."/>
            <person name="Elkadiri S."/>
            <person name="Gnanaolivu R."/>
            <person name="Hernandez B."/>
            <person name="Skinner E."/>
            <person name="Javaid M."/>
            <person name="Lee S."/>
            <person name="Li M."/>
            <person name="Ming W."/>
            <person name="Munidasa M."/>
            <person name="Muniz J."/>
            <person name="Nguyen L."/>
            <person name="Hughes D."/>
            <person name="Osuji N."/>
            <person name="Pu L.-L."/>
            <person name="Puazo M."/>
            <person name="Qu C."/>
            <person name="Quiroz J."/>
            <person name="Raj R."/>
            <person name="Weissenberger G."/>
            <person name="Xin Y."/>
            <person name="Zou X."/>
            <person name="Han Y."/>
            <person name="Worley K."/>
            <person name="Muzny D."/>
            <person name="Gibbs R."/>
        </authorList>
    </citation>
    <scope>NUCLEOTIDE SEQUENCE</scope>
    <source>
        <strain evidence="1">Sampled in the wild</strain>
    </source>
</reference>
<evidence type="ECO:0000313" key="2">
    <source>
        <dbReference type="Proteomes" id="UP000792457"/>
    </source>
</evidence>
<organism evidence="1 2">
    <name type="scientific">Ladona fulva</name>
    <name type="common">Scarce chaser dragonfly</name>
    <name type="synonym">Libellula fulva</name>
    <dbReference type="NCBI Taxonomy" id="123851"/>
    <lineage>
        <taxon>Eukaryota</taxon>
        <taxon>Metazoa</taxon>
        <taxon>Ecdysozoa</taxon>
        <taxon>Arthropoda</taxon>
        <taxon>Hexapoda</taxon>
        <taxon>Insecta</taxon>
        <taxon>Pterygota</taxon>
        <taxon>Palaeoptera</taxon>
        <taxon>Odonata</taxon>
        <taxon>Epiprocta</taxon>
        <taxon>Anisoptera</taxon>
        <taxon>Libelluloidea</taxon>
        <taxon>Libellulidae</taxon>
        <taxon>Ladona</taxon>
    </lineage>
</organism>